<comment type="caution">
    <text evidence="2">The sequence shown here is derived from an EMBL/GenBank/DDBJ whole genome shotgun (WGS) entry which is preliminary data.</text>
</comment>
<gene>
    <name evidence="2" type="ORF">CH339_07635</name>
</gene>
<evidence type="ECO:0000313" key="2">
    <source>
        <dbReference type="EMBL" id="RAI28207.1"/>
    </source>
</evidence>
<accession>A0A327JPI3</accession>
<sequence>MTTILTRLYEKKKDAESVCSALEESGFSNNDMDIVGPPRSSKKDAEDVSTKDDTRRAKTDTRRALVKAGLWDAAADAYAGPVSEGNYLLIVRVPYGRVLEARAAADEVKSIPVKIADPESYTFTQEVSRLLGKRRYSPMMPPSDMLIFTNEGMPAVLKTQHPFSSWLNLPLLSTPNPRAKLWEPKTSAPVSAAIGMAPLSDRKPKVKLLEYETPLSTFMNFPLLTKRKTMIQ</sequence>
<dbReference type="RefSeq" id="WP_111433747.1">
    <property type="nucleotide sequence ID" value="NZ_JACIGG010000002.1"/>
</dbReference>
<evidence type="ECO:0000256" key="1">
    <source>
        <dbReference type="SAM" id="MobiDB-lite"/>
    </source>
</evidence>
<feature type="compositionally biased region" description="Basic and acidic residues" evidence="1">
    <location>
        <begin position="41"/>
        <end position="59"/>
    </location>
</feature>
<name>A0A327JPI3_9HYPH</name>
<keyword evidence="3" id="KW-1185">Reference proteome</keyword>
<protein>
    <submittedName>
        <fullName evidence="2">Uncharacterized protein</fullName>
    </submittedName>
</protein>
<dbReference type="AlphaFoldDB" id="A0A327JPI3"/>
<reference evidence="2 3" key="1">
    <citation type="submission" date="2017-07" db="EMBL/GenBank/DDBJ databases">
        <title>Draft Genome Sequences of Select Purple Nonsulfur Bacteria.</title>
        <authorList>
            <person name="Lasarre B."/>
            <person name="Mckinlay J.B."/>
        </authorList>
    </citation>
    <scope>NUCLEOTIDE SEQUENCE [LARGE SCALE GENOMIC DNA]</scope>
    <source>
        <strain evidence="2 3">DSM 11290</strain>
    </source>
</reference>
<feature type="region of interest" description="Disordered" evidence="1">
    <location>
        <begin position="27"/>
        <end position="59"/>
    </location>
</feature>
<organism evidence="2 3">
    <name type="scientific">Rhodobium orientis</name>
    <dbReference type="NCBI Taxonomy" id="34017"/>
    <lineage>
        <taxon>Bacteria</taxon>
        <taxon>Pseudomonadati</taxon>
        <taxon>Pseudomonadota</taxon>
        <taxon>Alphaproteobacteria</taxon>
        <taxon>Hyphomicrobiales</taxon>
        <taxon>Rhodobiaceae</taxon>
        <taxon>Rhodobium</taxon>
    </lineage>
</organism>
<proteinExistence type="predicted"/>
<dbReference type="EMBL" id="NPEV01000011">
    <property type="protein sequence ID" value="RAI28207.1"/>
    <property type="molecule type" value="Genomic_DNA"/>
</dbReference>
<dbReference type="OrthoDB" id="7867222at2"/>
<dbReference type="Proteomes" id="UP000249299">
    <property type="component" value="Unassembled WGS sequence"/>
</dbReference>
<evidence type="ECO:0000313" key="3">
    <source>
        <dbReference type="Proteomes" id="UP000249299"/>
    </source>
</evidence>